<organism evidence="1 2">
    <name type="scientific">Chromobacterium sinusclupearum</name>
    <dbReference type="NCBI Taxonomy" id="2077146"/>
    <lineage>
        <taxon>Bacteria</taxon>
        <taxon>Pseudomonadati</taxon>
        <taxon>Pseudomonadota</taxon>
        <taxon>Betaproteobacteria</taxon>
        <taxon>Neisseriales</taxon>
        <taxon>Chromobacteriaceae</taxon>
        <taxon>Chromobacterium</taxon>
    </lineage>
</organism>
<accession>A0A2K4MKE3</accession>
<protein>
    <submittedName>
        <fullName evidence="1">Uncharacterized protein</fullName>
    </submittedName>
</protein>
<keyword evidence="2" id="KW-1185">Reference proteome</keyword>
<reference evidence="1 2" key="1">
    <citation type="submission" date="2018-01" db="EMBL/GenBank/DDBJ databases">
        <title>Genomic Sequence of Chromobacterium MWU13-2610 from wild cranberry bogs within the Cape Cod National Seashore.</title>
        <authorList>
            <person name="O'Hara-Hanley K."/>
            <person name="Soby S."/>
            <person name="Harrison A."/>
        </authorList>
    </citation>
    <scope>NUCLEOTIDE SEQUENCE [LARGE SCALE GENOMIC DNA]</scope>
    <source>
        <strain evidence="1 2">MWU13-2610</strain>
    </source>
</reference>
<comment type="caution">
    <text evidence="1">The sequence shown here is derived from an EMBL/GenBank/DDBJ whole genome shotgun (WGS) entry which is preliminary data.</text>
</comment>
<sequence>MGWPAKGSAAASCAGKDDDLFCQVPKRIRVSIPWLKNNASDFFYYSEISGVMEIKRLKPL</sequence>
<proteinExistence type="predicted"/>
<gene>
    <name evidence="1" type="ORF">C2134_17065</name>
</gene>
<dbReference type="Proteomes" id="UP000236416">
    <property type="component" value="Unassembled WGS sequence"/>
</dbReference>
<evidence type="ECO:0000313" key="1">
    <source>
        <dbReference type="EMBL" id="POA97536.1"/>
    </source>
</evidence>
<name>A0A2K4MKE3_9NEIS</name>
<evidence type="ECO:0000313" key="2">
    <source>
        <dbReference type="Proteomes" id="UP000236416"/>
    </source>
</evidence>
<dbReference type="AlphaFoldDB" id="A0A2K4MKE3"/>
<dbReference type="EMBL" id="PPTF01000073">
    <property type="protein sequence ID" value="POA97536.1"/>
    <property type="molecule type" value="Genomic_DNA"/>
</dbReference>